<dbReference type="AlphaFoldDB" id="A0A210QVI6"/>
<keyword evidence="1" id="KW-0732">Signal</keyword>
<evidence type="ECO:0000256" key="1">
    <source>
        <dbReference type="SAM" id="SignalP"/>
    </source>
</evidence>
<dbReference type="Proteomes" id="UP000242188">
    <property type="component" value="Unassembled WGS sequence"/>
</dbReference>
<dbReference type="OrthoDB" id="6119897at2759"/>
<feature type="signal peptide" evidence="1">
    <location>
        <begin position="1"/>
        <end position="19"/>
    </location>
</feature>
<organism evidence="2 3">
    <name type="scientific">Mizuhopecten yessoensis</name>
    <name type="common">Japanese scallop</name>
    <name type="synonym">Patinopecten yessoensis</name>
    <dbReference type="NCBI Taxonomy" id="6573"/>
    <lineage>
        <taxon>Eukaryota</taxon>
        <taxon>Metazoa</taxon>
        <taxon>Spiralia</taxon>
        <taxon>Lophotrochozoa</taxon>
        <taxon>Mollusca</taxon>
        <taxon>Bivalvia</taxon>
        <taxon>Autobranchia</taxon>
        <taxon>Pteriomorphia</taxon>
        <taxon>Pectinida</taxon>
        <taxon>Pectinoidea</taxon>
        <taxon>Pectinidae</taxon>
        <taxon>Mizuhopecten</taxon>
    </lineage>
</organism>
<evidence type="ECO:0000313" key="3">
    <source>
        <dbReference type="Proteomes" id="UP000242188"/>
    </source>
</evidence>
<reference evidence="2 3" key="1">
    <citation type="journal article" date="2017" name="Nat. Ecol. Evol.">
        <title>Scallop genome provides insights into evolution of bilaterian karyotype and development.</title>
        <authorList>
            <person name="Wang S."/>
            <person name="Zhang J."/>
            <person name="Jiao W."/>
            <person name="Li J."/>
            <person name="Xun X."/>
            <person name="Sun Y."/>
            <person name="Guo X."/>
            <person name="Huan P."/>
            <person name="Dong B."/>
            <person name="Zhang L."/>
            <person name="Hu X."/>
            <person name="Sun X."/>
            <person name="Wang J."/>
            <person name="Zhao C."/>
            <person name="Wang Y."/>
            <person name="Wang D."/>
            <person name="Huang X."/>
            <person name="Wang R."/>
            <person name="Lv J."/>
            <person name="Li Y."/>
            <person name="Zhang Z."/>
            <person name="Liu B."/>
            <person name="Lu W."/>
            <person name="Hui Y."/>
            <person name="Liang J."/>
            <person name="Zhou Z."/>
            <person name="Hou R."/>
            <person name="Li X."/>
            <person name="Liu Y."/>
            <person name="Li H."/>
            <person name="Ning X."/>
            <person name="Lin Y."/>
            <person name="Zhao L."/>
            <person name="Xing Q."/>
            <person name="Dou J."/>
            <person name="Li Y."/>
            <person name="Mao J."/>
            <person name="Guo H."/>
            <person name="Dou H."/>
            <person name="Li T."/>
            <person name="Mu C."/>
            <person name="Jiang W."/>
            <person name="Fu Q."/>
            <person name="Fu X."/>
            <person name="Miao Y."/>
            <person name="Liu J."/>
            <person name="Yu Q."/>
            <person name="Li R."/>
            <person name="Liao H."/>
            <person name="Li X."/>
            <person name="Kong Y."/>
            <person name="Jiang Z."/>
            <person name="Chourrout D."/>
            <person name="Li R."/>
            <person name="Bao Z."/>
        </authorList>
    </citation>
    <scope>NUCLEOTIDE SEQUENCE [LARGE SCALE GENOMIC DNA]</scope>
    <source>
        <strain evidence="2 3">PY_sf001</strain>
    </source>
</reference>
<protein>
    <submittedName>
        <fullName evidence="2">Uncharacterized protein</fullName>
    </submittedName>
</protein>
<evidence type="ECO:0000313" key="2">
    <source>
        <dbReference type="EMBL" id="OWF52750.1"/>
    </source>
</evidence>
<accession>A0A210QVI6</accession>
<gene>
    <name evidence="2" type="ORF">KP79_PYT06332</name>
</gene>
<dbReference type="EMBL" id="NEDP02001668">
    <property type="protein sequence ID" value="OWF52750.1"/>
    <property type="molecule type" value="Genomic_DNA"/>
</dbReference>
<name>A0A210QVI6_MIZYE</name>
<keyword evidence="3" id="KW-1185">Reference proteome</keyword>
<proteinExistence type="predicted"/>
<comment type="caution">
    <text evidence="2">The sequence shown here is derived from an EMBL/GenBank/DDBJ whole genome shotgun (WGS) entry which is preliminary data.</text>
</comment>
<sequence>MTTLVQLAVLCVLVGVSVGVLVPLDDFSTKSLDTLVRKKLMFMIVHQVNQTVEIQDTLKHQCEVKINQSITQCNTCAQSHNAPPPANVLGVLLPTLMQPVVLAAGLVKDIEGSLESAVNVLGDKTADFVNDVGSVAKNAGNSLIGGVSDITKDALHGLSTFGDQLAGLAGDLGHGLETAVHGLESGTIDFGNSIGSGLDSIGDQLTHGAQGALDGINSLGHEIEHVGSSVGHAISNIGHSIGSIFGKRSACPICDKLNTKTRTPDEILNDVCGANELHRQRAATALLTKMKAIYDTAIKQAIVTKVEYDPASIDVTSGVAFKTVYVTYTITSESRRYQSQVPLRITALPVTGDALGQEIFNR</sequence>
<feature type="chain" id="PRO_5013301499" evidence="1">
    <location>
        <begin position="20"/>
        <end position="362"/>
    </location>
</feature>